<dbReference type="AlphaFoldDB" id="A0A6A7APB3"/>
<dbReference type="EMBL" id="MU006357">
    <property type="protein sequence ID" value="KAF2844972.1"/>
    <property type="molecule type" value="Genomic_DNA"/>
</dbReference>
<reference evidence="1" key="1">
    <citation type="submission" date="2020-01" db="EMBL/GenBank/DDBJ databases">
        <authorList>
            <consortium name="DOE Joint Genome Institute"/>
            <person name="Haridas S."/>
            <person name="Albert R."/>
            <person name="Binder M."/>
            <person name="Bloem J."/>
            <person name="Labutti K."/>
            <person name="Salamov A."/>
            <person name="Andreopoulos B."/>
            <person name="Baker S.E."/>
            <person name="Barry K."/>
            <person name="Bills G."/>
            <person name="Bluhm B.H."/>
            <person name="Cannon C."/>
            <person name="Castanera R."/>
            <person name="Culley D.E."/>
            <person name="Daum C."/>
            <person name="Ezra D."/>
            <person name="Gonzalez J.B."/>
            <person name="Henrissat B."/>
            <person name="Kuo A."/>
            <person name="Liang C."/>
            <person name="Lipzen A."/>
            <person name="Lutzoni F."/>
            <person name="Magnuson J."/>
            <person name="Mondo S."/>
            <person name="Nolan M."/>
            <person name="Ohm R."/>
            <person name="Pangilinan J."/>
            <person name="Park H.-J."/>
            <person name="Ramirez L."/>
            <person name="Alfaro M."/>
            <person name="Sun H."/>
            <person name="Tritt A."/>
            <person name="Yoshinaga Y."/>
            <person name="Zwiers L.-H."/>
            <person name="Turgeon B.G."/>
            <person name="Goodwin S.B."/>
            <person name="Spatafora J.W."/>
            <person name="Crous P.W."/>
            <person name="Grigoriev I.V."/>
        </authorList>
    </citation>
    <scope>NUCLEOTIDE SEQUENCE</scope>
    <source>
        <strain evidence="1">IPT5</strain>
    </source>
</reference>
<name>A0A6A7APB3_9PLEO</name>
<organism evidence="1 2">
    <name type="scientific">Plenodomus tracheiphilus IPT5</name>
    <dbReference type="NCBI Taxonomy" id="1408161"/>
    <lineage>
        <taxon>Eukaryota</taxon>
        <taxon>Fungi</taxon>
        <taxon>Dikarya</taxon>
        <taxon>Ascomycota</taxon>
        <taxon>Pezizomycotina</taxon>
        <taxon>Dothideomycetes</taxon>
        <taxon>Pleosporomycetidae</taxon>
        <taxon>Pleosporales</taxon>
        <taxon>Pleosporineae</taxon>
        <taxon>Leptosphaeriaceae</taxon>
        <taxon>Plenodomus</taxon>
    </lineage>
</organism>
<evidence type="ECO:0000313" key="2">
    <source>
        <dbReference type="Proteomes" id="UP000799423"/>
    </source>
</evidence>
<sequence>MSARTMRMAKAMKRSRMAVSSGSGWLVWVGRGCMELIMGGCGGYDGYFEAVGVRSKSGCACAVGGLQRRGSMVDGNLETTMELLGLSSYGWVKMKCRRVHVACLFHLDTPCCMHILVLADADEQRVLDNVTSEEKQRSERREIQFVQRISLAYTALRYAKLHFTQQQCHKVIM</sequence>
<gene>
    <name evidence="1" type="ORF">T440DRAFT_297014</name>
</gene>
<dbReference type="Proteomes" id="UP000799423">
    <property type="component" value="Unassembled WGS sequence"/>
</dbReference>
<proteinExistence type="predicted"/>
<keyword evidence="2" id="KW-1185">Reference proteome</keyword>
<accession>A0A6A7APB3</accession>
<evidence type="ECO:0000313" key="1">
    <source>
        <dbReference type="EMBL" id="KAF2844972.1"/>
    </source>
</evidence>
<protein>
    <submittedName>
        <fullName evidence="1">Uncharacterized protein</fullName>
    </submittedName>
</protein>